<evidence type="ECO:0000313" key="3">
    <source>
        <dbReference type="Proteomes" id="UP001604336"/>
    </source>
</evidence>
<sequence length="230" mass="25614">MAGEKSKEVVTPFEETLAELYHTTRAQTKTEKTQLVSPLRKFSNKGKVKIFKSRKSGSCSAEKCKNLAKRSHSSSHSSNGSVFGSTHVTSPRKWGDYTTSEESLEPVMVAEMTPDSDDQQMALAIEKLTKSLEDKEAQISTLMHRLELQSPLTEDNLKSASSSRTKDPEIQEHQQKQDIHDRTVVQNVLRDTTQLSVGSLSVQQLQHMIADTIRPHYGGSPQSSLVYAKP</sequence>
<gene>
    <name evidence="2" type="ORF">Adt_32559</name>
</gene>
<reference evidence="3" key="1">
    <citation type="submission" date="2024-07" db="EMBL/GenBank/DDBJ databases">
        <title>Two chromosome-level genome assemblies of Korean endemic species Abeliophyllum distichum and Forsythia ovata (Oleaceae).</title>
        <authorList>
            <person name="Jang H."/>
        </authorList>
    </citation>
    <scope>NUCLEOTIDE SEQUENCE [LARGE SCALE GENOMIC DNA]</scope>
</reference>
<organism evidence="2 3">
    <name type="scientific">Abeliophyllum distichum</name>
    <dbReference type="NCBI Taxonomy" id="126358"/>
    <lineage>
        <taxon>Eukaryota</taxon>
        <taxon>Viridiplantae</taxon>
        <taxon>Streptophyta</taxon>
        <taxon>Embryophyta</taxon>
        <taxon>Tracheophyta</taxon>
        <taxon>Spermatophyta</taxon>
        <taxon>Magnoliopsida</taxon>
        <taxon>eudicotyledons</taxon>
        <taxon>Gunneridae</taxon>
        <taxon>Pentapetalae</taxon>
        <taxon>asterids</taxon>
        <taxon>lamiids</taxon>
        <taxon>Lamiales</taxon>
        <taxon>Oleaceae</taxon>
        <taxon>Forsythieae</taxon>
        <taxon>Abeliophyllum</taxon>
    </lineage>
</organism>
<proteinExistence type="predicted"/>
<feature type="region of interest" description="Disordered" evidence="1">
    <location>
        <begin position="150"/>
        <end position="181"/>
    </location>
</feature>
<keyword evidence="3" id="KW-1185">Reference proteome</keyword>
<feature type="compositionally biased region" description="Polar residues" evidence="1">
    <location>
        <begin position="150"/>
        <end position="163"/>
    </location>
</feature>
<protein>
    <submittedName>
        <fullName evidence="2">Retrotrans gag domain-containing protein</fullName>
    </submittedName>
</protein>
<accession>A0ABD1QTV6</accession>
<evidence type="ECO:0000256" key="1">
    <source>
        <dbReference type="SAM" id="MobiDB-lite"/>
    </source>
</evidence>
<feature type="region of interest" description="Disordered" evidence="1">
    <location>
        <begin position="55"/>
        <end position="99"/>
    </location>
</feature>
<evidence type="ECO:0000313" key="2">
    <source>
        <dbReference type="EMBL" id="KAL2479593.1"/>
    </source>
</evidence>
<dbReference type="Proteomes" id="UP001604336">
    <property type="component" value="Unassembled WGS sequence"/>
</dbReference>
<name>A0ABD1QTV6_9LAMI</name>
<dbReference type="EMBL" id="JBFOLK010000010">
    <property type="protein sequence ID" value="KAL2479593.1"/>
    <property type="molecule type" value="Genomic_DNA"/>
</dbReference>
<feature type="compositionally biased region" description="Polar residues" evidence="1">
    <location>
        <begin position="79"/>
        <end position="89"/>
    </location>
</feature>
<feature type="compositionally biased region" description="Basic and acidic residues" evidence="1">
    <location>
        <begin position="164"/>
        <end position="181"/>
    </location>
</feature>
<comment type="caution">
    <text evidence="2">The sequence shown here is derived from an EMBL/GenBank/DDBJ whole genome shotgun (WGS) entry which is preliminary data.</text>
</comment>
<dbReference type="AlphaFoldDB" id="A0ABD1QTV6"/>